<reference evidence="1 2" key="1">
    <citation type="submission" date="2019-04" db="EMBL/GenBank/DDBJ databases">
        <authorList>
            <person name="Li J."/>
        </authorList>
    </citation>
    <scope>NUCLEOTIDE SEQUENCE [LARGE SCALE GENOMIC DNA]</scope>
    <source>
        <strain evidence="1 2">KCTC 42687</strain>
    </source>
</reference>
<dbReference type="AlphaFoldDB" id="A0A4U0R7Z3"/>
<organism evidence="1 2">
    <name type="scientific">Paracoccus gahaiensis</name>
    <dbReference type="NCBI Taxonomy" id="1706839"/>
    <lineage>
        <taxon>Bacteria</taxon>
        <taxon>Pseudomonadati</taxon>
        <taxon>Pseudomonadota</taxon>
        <taxon>Alphaproteobacteria</taxon>
        <taxon>Rhodobacterales</taxon>
        <taxon>Paracoccaceae</taxon>
        <taxon>Paracoccus</taxon>
    </lineage>
</organism>
<sequence length="159" mass="18799">MVALLIATVIYRWQKEIDRETALQIEFRRLCAEYIKAAKTAFFEQPFIGEESEVEKAKTFLSISTAEQHSYITRDQLFLIAPDHILELIRAHDNAFRHWKMAFSKEFESASDRRQQVRKFTSDLRNAELSMLEGMRSYQSLGRLSPSFWQRVKNGLYKR</sequence>
<name>A0A4U0R7Z3_9RHOB</name>
<dbReference type="OrthoDB" id="8447970at2"/>
<keyword evidence="2" id="KW-1185">Reference proteome</keyword>
<proteinExistence type="predicted"/>
<evidence type="ECO:0008006" key="3">
    <source>
        <dbReference type="Google" id="ProtNLM"/>
    </source>
</evidence>
<evidence type="ECO:0000313" key="1">
    <source>
        <dbReference type="EMBL" id="TJZ91105.1"/>
    </source>
</evidence>
<comment type="caution">
    <text evidence="1">The sequence shown here is derived from an EMBL/GenBank/DDBJ whole genome shotgun (WGS) entry which is preliminary data.</text>
</comment>
<gene>
    <name evidence="1" type="ORF">FA743_12925</name>
</gene>
<evidence type="ECO:0000313" key="2">
    <source>
        <dbReference type="Proteomes" id="UP000309747"/>
    </source>
</evidence>
<dbReference type="Proteomes" id="UP000309747">
    <property type="component" value="Unassembled WGS sequence"/>
</dbReference>
<protein>
    <recommendedName>
        <fullName evidence="3">DUF4760 domain-containing protein</fullName>
    </recommendedName>
</protein>
<dbReference type="EMBL" id="SUNI01000012">
    <property type="protein sequence ID" value="TJZ91105.1"/>
    <property type="molecule type" value="Genomic_DNA"/>
</dbReference>
<accession>A0A4U0R7Z3</accession>